<gene>
    <name evidence="3" type="ORF">LKD81_02070</name>
</gene>
<evidence type="ECO:0000259" key="2">
    <source>
        <dbReference type="Pfam" id="PF13556"/>
    </source>
</evidence>
<dbReference type="Proteomes" id="UP001198182">
    <property type="component" value="Unassembled WGS sequence"/>
</dbReference>
<evidence type="ECO:0000313" key="3">
    <source>
        <dbReference type="EMBL" id="MCC2229790.1"/>
    </source>
</evidence>
<dbReference type="EMBL" id="JAJEQR010000004">
    <property type="protein sequence ID" value="MCC2229790.1"/>
    <property type="molecule type" value="Genomic_DNA"/>
</dbReference>
<sequence>MKLAVMTVAERLKNCFPDIRIQIREGSPMGRPLFCVNEDERKQGHFYFLASPVKEPENVRKCCFLAGKWITQAGWTGDYISLEPPELLFNAVQQIFDELEEWEQKLQKIRENAGGVRELLQASAEIFQNPLVLMGQDFSLVAESGLDQFREGEALFYPGSERMELINALKQDEQYNAMLEREDVVWFPGHIVGFNSWNINLQEPNAVWYRLILMEYRKTLGESDAYLLKVLAYHVRMALHAGSAEHTGGENLRSVFRRVLTDRTADYMEISRKLIALGWGAEDEYLCLVYQTTYLDQRNLTAHAICSYMEEQIPHTSSFPFKEDIVCFFDLTLIGESAEDLGNRLKYFIRESFLKAGYSRVMTGHSNLRRQYIQATLALDVGGRKMPYLWIHWFDRIAFTYILEQSTRRLPGYMLCHEKLPRLKEIDAQQHTEYYRTLRVYLEENLNATQTARELYIHRSTLLYRLERIREILDSDLTDPDELLYLNFSFRLLEQEEQKDTGS</sequence>
<dbReference type="AlphaFoldDB" id="A0AAE3E9D5"/>
<evidence type="ECO:0000313" key="4">
    <source>
        <dbReference type="Proteomes" id="UP001198182"/>
    </source>
</evidence>
<dbReference type="InterPro" id="IPR051448">
    <property type="entry name" value="CdaR-like_regulators"/>
</dbReference>
<reference evidence="3" key="1">
    <citation type="submission" date="2021-10" db="EMBL/GenBank/DDBJ databases">
        <title>Anaerobic single-cell dispensing facilitates the cultivation of human gut bacteria.</title>
        <authorList>
            <person name="Afrizal A."/>
        </authorList>
    </citation>
    <scope>NUCLEOTIDE SEQUENCE</scope>
    <source>
        <strain evidence="3">CLA-AA-H215</strain>
    </source>
</reference>
<dbReference type="Pfam" id="PF13556">
    <property type="entry name" value="HTH_30"/>
    <property type="match status" value="1"/>
</dbReference>
<dbReference type="InterPro" id="IPR009057">
    <property type="entry name" value="Homeodomain-like_sf"/>
</dbReference>
<keyword evidence="4" id="KW-1185">Reference proteome</keyword>
<dbReference type="InterPro" id="IPR042070">
    <property type="entry name" value="PucR_C-HTH_sf"/>
</dbReference>
<feature type="domain" description="PucR C-terminal helix-turn-helix" evidence="2">
    <location>
        <begin position="435"/>
        <end position="491"/>
    </location>
</feature>
<comment type="caution">
    <text evidence="3">The sequence shown here is derived from an EMBL/GenBank/DDBJ whole genome shotgun (WGS) entry which is preliminary data.</text>
</comment>
<keyword evidence="1" id="KW-0175">Coiled coil</keyword>
<organism evidence="3 4">
    <name type="scientific">Hominifimenecus microfluidus</name>
    <dbReference type="NCBI Taxonomy" id="2885348"/>
    <lineage>
        <taxon>Bacteria</taxon>
        <taxon>Bacillati</taxon>
        <taxon>Bacillota</taxon>
        <taxon>Clostridia</taxon>
        <taxon>Lachnospirales</taxon>
        <taxon>Lachnospiraceae</taxon>
        <taxon>Hominifimenecus</taxon>
    </lineage>
</organism>
<protein>
    <submittedName>
        <fullName evidence="3">Helix-turn-helix domain-containing protein</fullName>
    </submittedName>
</protein>
<evidence type="ECO:0000256" key="1">
    <source>
        <dbReference type="SAM" id="Coils"/>
    </source>
</evidence>
<accession>A0AAE3E9D5</accession>
<dbReference type="RefSeq" id="WP_308452577.1">
    <property type="nucleotide sequence ID" value="NZ_JAJEQR010000004.1"/>
</dbReference>
<proteinExistence type="predicted"/>
<dbReference type="PANTHER" id="PTHR33744:SF1">
    <property type="entry name" value="DNA-BINDING TRANSCRIPTIONAL ACTIVATOR ADER"/>
    <property type="match status" value="1"/>
</dbReference>
<dbReference type="SUPFAM" id="SSF46689">
    <property type="entry name" value="Homeodomain-like"/>
    <property type="match status" value="1"/>
</dbReference>
<dbReference type="Gene3D" id="1.10.10.2840">
    <property type="entry name" value="PucR C-terminal helix-turn-helix domain"/>
    <property type="match status" value="1"/>
</dbReference>
<dbReference type="InterPro" id="IPR025736">
    <property type="entry name" value="PucR_C-HTH_dom"/>
</dbReference>
<name>A0AAE3E9D5_9FIRM</name>
<dbReference type="PANTHER" id="PTHR33744">
    <property type="entry name" value="CARBOHYDRATE DIACID REGULATOR"/>
    <property type="match status" value="1"/>
</dbReference>
<feature type="coiled-coil region" evidence="1">
    <location>
        <begin position="92"/>
        <end position="119"/>
    </location>
</feature>